<dbReference type="InterPro" id="IPR011989">
    <property type="entry name" value="ARM-like"/>
</dbReference>
<dbReference type="SUPFAM" id="SSF48371">
    <property type="entry name" value="ARM repeat"/>
    <property type="match status" value="1"/>
</dbReference>
<feature type="region of interest" description="Disordered" evidence="2">
    <location>
        <begin position="942"/>
        <end position="962"/>
    </location>
</feature>
<reference evidence="3" key="1">
    <citation type="submission" date="2025-05" db="UniProtKB">
        <authorList>
            <consortium name="Ensembl"/>
        </authorList>
    </citation>
    <scope>IDENTIFICATION</scope>
</reference>
<dbReference type="Ensembl" id="ENSEBUT00000001821.1">
    <property type="protein sequence ID" value="ENSEBUP00000001493.1"/>
    <property type="gene ID" value="ENSEBUG00000001293.1"/>
</dbReference>
<evidence type="ECO:0000313" key="3">
    <source>
        <dbReference type="Ensembl" id="ENSEBUP00000001493.1"/>
    </source>
</evidence>
<feature type="compositionally biased region" description="Basic and acidic residues" evidence="2">
    <location>
        <begin position="281"/>
        <end position="291"/>
    </location>
</feature>
<dbReference type="GeneTree" id="ENSGT00950000183066"/>
<evidence type="ECO:0000313" key="4">
    <source>
        <dbReference type="Proteomes" id="UP000694388"/>
    </source>
</evidence>
<protein>
    <recommendedName>
        <fullName evidence="5">Serine/threonine-protein phosphatase 4 regulatory subunit 1</fullName>
    </recommendedName>
</protein>
<dbReference type="Ensembl" id="ENSEBUT00000001837.1">
    <property type="protein sequence ID" value="ENSEBUP00000001509.1"/>
    <property type="gene ID" value="ENSEBUG00000001293.1"/>
</dbReference>
<organism evidence="3 4">
    <name type="scientific">Eptatretus burgeri</name>
    <name type="common">Inshore hagfish</name>
    <dbReference type="NCBI Taxonomy" id="7764"/>
    <lineage>
        <taxon>Eukaryota</taxon>
        <taxon>Metazoa</taxon>
        <taxon>Chordata</taxon>
        <taxon>Craniata</taxon>
        <taxon>Vertebrata</taxon>
        <taxon>Cyclostomata</taxon>
        <taxon>Myxini</taxon>
        <taxon>Myxiniformes</taxon>
        <taxon>Myxinidae</taxon>
        <taxon>Eptatretinae</taxon>
        <taxon>Eptatretus</taxon>
    </lineage>
</organism>
<dbReference type="InterPro" id="IPR016024">
    <property type="entry name" value="ARM-type_fold"/>
</dbReference>
<dbReference type="AlphaFoldDB" id="A0A8C4NEZ2"/>
<keyword evidence="1" id="KW-0677">Repeat</keyword>
<dbReference type="PANTHER" id="PTHR10648">
    <property type="entry name" value="SERINE/THREONINE-PROTEIN PHOSPHATASE PP2A 65 KDA REGULATORY SUBUNIT"/>
    <property type="match status" value="1"/>
</dbReference>
<dbReference type="InterPro" id="IPR051023">
    <property type="entry name" value="PP2A_Regulatory_Subunit_A"/>
</dbReference>
<evidence type="ECO:0008006" key="5">
    <source>
        <dbReference type="Google" id="ProtNLM"/>
    </source>
</evidence>
<dbReference type="Gene3D" id="1.25.10.10">
    <property type="entry name" value="Leucine-rich Repeat Variant"/>
    <property type="match status" value="2"/>
</dbReference>
<sequence>MADLSLFQEDTQDGYSGCIAEFGPECDPQTQLSVLDVVIEDEMLTPLARLEKFAASDNIFNRQLMARTLPDTLRLVLEADGDVWPILNTVTKLAEDAEPAVRATLMEQLPHVAALCQKHHAVPPHVIPQHLLPILVRFLKDGNNQVRKASQAALLELLAQEHVSAWDVETFVCPAVLELTAPDSCDDYKAEAVAIMCSVAALVGREVTERLLLPRFCELCGVGRIFHVRKVCAASFGEMCNVVGQSTTEKVLVRMAAFQSLGPFISTFARVESAQNECTEDEPREREKQHENAGTQSTVQENDHFTDELTNETVVGARDGVEDVQVTMMSNGLSDLLRTSSVMIGATHHPLNWQGGAEQQKETSSAVQGNNTTANKVQRLTGRACCEEGGCDLLGQGGSLEKDSDAGQMTESLWKSRAHEGTGEKWELHLPRHLTPDENAVTSLIGYSVRDPMEAALSIGTSDVMQEQCKTSKATSGLEKPETAYSSFLFWRDPLPCVTHDLEFLTRAAENCHDWGSSGCTKFAAREVNGEPVRWSLDSSQPSGPNCEPTGFRCHCNTTSEGELDEQMNTGGAPNFDDFTSSLSKELEALQSPVKFEAQKTSGDVSNSPWSEPQKEFADAEQDVIPSELLAQFVSMTDPARAQNVDTEIARHCAYSLPGVAFALGREHWRYLRRTFSSLAADMQWKVRRTLAFSIHELALILGDQVTAADLVPIFNGFLKDLDDVRVGVLRHMHDFLKLLPEQKRREYLYHLQEFLVTDNIRNWRFRYDLGEQLILLLRLYTAPDVYDHLCPIAICLCVDHVAEVRWISHRLMGEIIRKLAAVEDRGLADSLLSTFLLQLVEKFCHSGKWIQRKTFVHICQTVLDENCLPMEDFSRVLLPSLLSLSIDPVANVRLLLARTLQRALQLPDFLSDIESIYQDVAQTLAMLQRDRDPDVKFFASIPPSTLQSSTDDGGTSTRASC</sequence>
<keyword evidence="4" id="KW-1185">Reference proteome</keyword>
<feature type="compositionally biased region" description="Polar residues" evidence="2">
    <location>
        <begin position="943"/>
        <end position="962"/>
    </location>
</feature>
<dbReference type="PANTHER" id="PTHR10648:SF1">
    <property type="entry name" value="SERINE_THREONINE-PROTEIN PHOSPHATASE 4 REGULATORY SUBUNIT 1"/>
    <property type="match status" value="1"/>
</dbReference>
<proteinExistence type="predicted"/>
<name>A0A8C4NEZ2_EPTBU</name>
<dbReference type="Proteomes" id="UP000694388">
    <property type="component" value="Unplaced"/>
</dbReference>
<dbReference type="OMA" id="CYIHNDS"/>
<accession>A0A8C4NEZ2</accession>
<evidence type="ECO:0000256" key="2">
    <source>
        <dbReference type="SAM" id="MobiDB-lite"/>
    </source>
</evidence>
<dbReference type="GO" id="GO:0019888">
    <property type="term" value="F:protein phosphatase regulator activity"/>
    <property type="evidence" value="ECO:0007669"/>
    <property type="project" value="TreeGrafter"/>
</dbReference>
<feature type="region of interest" description="Disordered" evidence="2">
    <location>
        <begin position="275"/>
        <end position="307"/>
    </location>
</feature>
<dbReference type="GO" id="GO:0005737">
    <property type="term" value="C:cytoplasm"/>
    <property type="evidence" value="ECO:0007669"/>
    <property type="project" value="TreeGrafter"/>
</dbReference>
<evidence type="ECO:0000256" key="1">
    <source>
        <dbReference type="ARBA" id="ARBA00022737"/>
    </source>
</evidence>